<comment type="caution">
    <text evidence="1">The sequence shown here is derived from an EMBL/GenBank/DDBJ whole genome shotgun (WGS) entry which is preliminary data.</text>
</comment>
<evidence type="ECO:0000313" key="2">
    <source>
        <dbReference type="Proteomes" id="UP001066276"/>
    </source>
</evidence>
<accession>A0AAV7SAV1</accession>
<dbReference type="AlphaFoldDB" id="A0AAV7SAV1"/>
<dbReference type="EMBL" id="JANPWB010000008">
    <property type="protein sequence ID" value="KAJ1162081.1"/>
    <property type="molecule type" value="Genomic_DNA"/>
</dbReference>
<keyword evidence="2" id="KW-1185">Reference proteome</keyword>
<dbReference type="Proteomes" id="UP001066276">
    <property type="component" value="Chromosome 4_2"/>
</dbReference>
<sequence>MTSVEIVRGSQEIVEQLAKHCEDFYSSRLSVTNQDVLEFINDCPMRRLDIQQMRDLEADISVEKVSSAMQRMQSGKALDPNGFPVGLFRKPNKWNAASLTMAFEGGFQSGELPADMHSVTVILFPKSGKPQDRCDFYRLLSLLTADLKILA</sequence>
<reference evidence="1" key="1">
    <citation type="journal article" date="2022" name="bioRxiv">
        <title>Sequencing and chromosome-scale assembly of the giantPleurodeles waltlgenome.</title>
        <authorList>
            <person name="Brown T."/>
            <person name="Elewa A."/>
            <person name="Iarovenko S."/>
            <person name="Subramanian E."/>
            <person name="Araus A.J."/>
            <person name="Petzold A."/>
            <person name="Susuki M."/>
            <person name="Suzuki K.-i.T."/>
            <person name="Hayashi T."/>
            <person name="Toyoda A."/>
            <person name="Oliveira C."/>
            <person name="Osipova E."/>
            <person name="Leigh N.D."/>
            <person name="Simon A."/>
            <person name="Yun M.H."/>
        </authorList>
    </citation>
    <scope>NUCLEOTIDE SEQUENCE</scope>
    <source>
        <strain evidence="1">20211129_DDA</strain>
        <tissue evidence="1">Liver</tissue>
    </source>
</reference>
<proteinExistence type="predicted"/>
<protein>
    <submittedName>
        <fullName evidence="1">Uncharacterized protein</fullName>
    </submittedName>
</protein>
<gene>
    <name evidence="1" type="ORF">NDU88_002559</name>
</gene>
<organism evidence="1 2">
    <name type="scientific">Pleurodeles waltl</name>
    <name type="common">Iberian ribbed newt</name>
    <dbReference type="NCBI Taxonomy" id="8319"/>
    <lineage>
        <taxon>Eukaryota</taxon>
        <taxon>Metazoa</taxon>
        <taxon>Chordata</taxon>
        <taxon>Craniata</taxon>
        <taxon>Vertebrata</taxon>
        <taxon>Euteleostomi</taxon>
        <taxon>Amphibia</taxon>
        <taxon>Batrachia</taxon>
        <taxon>Caudata</taxon>
        <taxon>Salamandroidea</taxon>
        <taxon>Salamandridae</taxon>
        <taxon>Pleurodelinae</taxon>
        <taxon>Pleurodeles</taxon>
    </lineage>
</organism>
<evidence type="ECO:0000313" key="1">
    <source>
        <dbReference type="EMBL" id="KAJ1162081.1"/>
    </source>
</evidence>
<name>A0AAV7SAV1_PLEWA</name>